<protein>
    <submittedName>
        <fullName evidence="1">Uncharacterized protein</fullName>
    </submittedName>
</protein>
<dbReference type="EMBL" id="CP081135">
    <property type="protein sequence ID" value="UEL47880.1"/>
    <property type="molecule type" value="Genomic_DNA"/>
</dbReference>
<gene>
    <name evidence="1" type="ORF">JW646_00055</name>
</gene>
<accession>A0AAX2ZHJ7</accession>
<dbReference type="AlphaFoldDB" id="A0AAX2ZHJ7"/>
<evidence type="ECO:0000313" key="1">
    <source>
        <dbReference type="EMBL" id="UEL47880.1"/>
    </source>
</evidence>
<evidence type="ECO:0000313" key="2">
    <source>
        <dbReference type="Proteomes" id="UP001198983"/>
    </source>
</evidence>
<organism evidence="1 2">
    <name type="scientific">Terrisporobacter hibernicus</name>
    <dbReference type="NCBI Taxonomy" id="2813371"/>
    <lineage>
        <taxon>Bacteria</taxon>
        <taxon>Bacillati</taxon>
        <taxon>Bacillota</taxon>
        <taxon>Clostridia</taxon>
        <taxon>Peptostreptococcales</taxon>
        <taxon>Peptostreptococcaceae</taxon>
        <taxon>Terrisporobacter</taxon>
    </lineage>
</organism>
<name>A0AAX2ZHJ7_9FIRM</name>
<dbReference type="Proteomes" id="UP001198983">
    <property type="component" value="Chromosome"/>
</dbReference>
<keyword evidence="2" id="KW-1185">Reference proteome</keyword>
<dbReference type="RefSeq" id="WP_074917191.1">
    <property type="nucleotide sequence ID" value="NZ_CP081135.1"/>
</dbReference>
<sequence length="208" mass="24440">MNYITKDELDNKELTSTFSIKNDELIFDENSPYKNDFQVGDIVTLKNDSKQMGVVSFIEEDELNINWDDSRESVEVSSNLIIVPPTLGIQLFKNNDLLNLWENLSNGKNDSFDLKCLYINDKIVNEVTFIRAYKNTDTLVDKRFKRTFSLYRKFGNTQIFRTNLYTIDNKNVGFNSSRFVYYLLQDNVVYYLGIDLSRDDLNTYLFKK</sequence>
<dbReference type="KEGG" id="tem:JW646_00055"/>
<reference evidence="1 2" key="1">
    <citation type="journal article" date="2023" name="Int. J. Syst. Evol. Microbiol.">
        <title>Terrisporobacter hibernicus sp. nov., isolated from bovine faeces in Northern Ireland.</title>
        <authorList>
            <person name="Mitchell M."/>
            <person name="Nguyen S.V."/>
            <person name="Connor M."/>
            <person name="Fairley D.J."/>
            <person name="Donoghue O."/>
            <person name="Marshall H."/>
            <person name="Koolman L."/>
            <person name="McMullan G."/>
            <person name="Schaffer K.E."/>
            <person name="McGrath J.W."/>
            <person name="Fanning S."/>
        </authorList>
    </citation>
    <scope>NUCLEOTIDE SEQUENCE [LARGE SCALE GENOMIC DNA]</scope>
    <source>
        <strain evidence="1 2">MCA3</strain>
    </source>
</reference>
<proteinExistence type="predicted"/>